<evidence type="ECO:0000313" key="2">
    <source>
        <dbReference type="EMBL" id="KAK6969624.1"/>
    </source>
</evidence>
<dbReference type="AlphaFoldDB" id="A0AAV9Z3T4"/>
<reference evidence="2 3" key="1">
    <citation type="journal article" date="2024" name="J Genomics">
        <title>Draft genome sequencing and assembly of Favolaschia claudopus CIRM-BRFM 2984 isolated from oak limbs.</title>
        <authorList>
            <person name="Navarro D."/>
            <person name="Drula E."/>
            <person name="Chaduli D."/>
            <person name="Cazenave R."/>
            <person name="Ahrendt S."/>
            <person name="Wang J."/>
            <person name="Lipzen A."/>
            <person name="Daum C."/>
            <person name="Barry K."/>
            <person name="Grigoriev I.V."/>
            <person name="Favel A."/>
            <person name="Rosso M.N."/>
            <person name="Martin F."/>
        </authorList>
    </citation>
    <scope>NUCLEOTIDE SEQUENCE [LARGE SCALE GENOMIC DNA]</scope>
    <source>
        <strain evidence="2 3">CIRM-BRFM 2984</strain>
    </source>
</reference>
<organism evidence="2 3">
    <name type="scientific">Favolaschia claudopus</name>
    <dbReference type="NCBI Taxonomy" id="2862362"/>
    <lineage>
        <taxon>Eukaryota</taxon>
        <taxon>Fungi</taxon>
        <taxon>Dikarya</taxon>
        <taxon>Basidiomycota</taxon>
        <taxon>Agaricomycotina</taxon>
        <taxon>Agaricomycetes</taxon>
        <taxon>Agaricomycetidae</taxon>
        <taxon>Agaricales</taxon>
        <taxon>Marasmiineae</taxon>
        <taxon>Mycenaceae</taxon>
        <taxon>Favolaschia</taxon>
    </lineage>
</organism>
<comment type="caution">
    <text evidence="2">The sequence shown here is derived from an EMBL/GenBank/DDBJ whole genome shotgun (WGS) entry which is preliminary data.</text>
</comment>
<evidence type="ECO:0000256" key="1">
    <source>
        <dbReference type="SAM" id="MobiDB-lite"/>
    </source>
</evidence>
<dbReference type="EMBL" id="JAWWNJ010000218">
    <property type="protein sequence ID" value="KAK6969624.1"/>
    <property type="molecule type" value="Genomic_DNA"/>
</dbReference>
<protein>
    <submittedName>
        <fullName evidence="2">Uncharacterized protein</fullName>
    </submittedName>
</protein>
<sequence length="212" mass="23832">MPRASQPECQEGGNRRHFSNVHIDSDSRRGHLSLYEPTVSTKRAPENMKGTNFRPNRSKRDFRTYGLLVGVNRLGFPLDKTSDVSSPCGGLNVWRIGRSHPISVLSPQPILLNMSHVCIERRLLVLGLEVSMGWIVWSACQISTAIQCQVIWQRRKNYRKLQQNYSVLQGFYGGLSSPKAPFSGGFITTDRQEHGHVIKATIVATKNAREMG</sequence>
<feature type="region of interest" description="Disordered" evidence="1">
    <location>
        <begin position="1"/>
        <end position="23"/>
    </location>
</feature>
<gene>
    <name evidence="2" type="ORF">R3P38DRAFT_2814110</name>
</gene>
<proteinExistence type="predicted"/>
<feature type="region of interest" description="Disordered" evidence="1">
    <location>
        <begin position="35"/>
        <end position="55"/>
    </location>
</feature>
<name>A0AAV9Z3T4_9AGAR</name>
<accession>A0AAV9Z3T4</accession>
<dbReference type="Proteomes" id="UP001362999">
    <property type="component" value="Unassembled WGS sequence"/>
</dbReference>
<keyword evidence="3" id="KW-1185">Reference proteome</keyword>
<evidence type="ECO:0000313" key="3">
    <source>
        <dbReference type="Proteomes" id="UP001362999"/>
    </source>
</evidence>